<comment type="similarity">
    <text evidence="2">Belongs to the oligopeptide OPT transporter family.</text>
</comment>
<feature type="transmembrane region" description="Helical" evidence="11">
    <location>
        <begin position="311"/>
        <end position="339"/>
    </location>
</feature>
<dbReference type="GO" id="GO:0035673">
    <property type="term" value="F:oligopeptide transmembrane transporter activity"/>
    <property type="evidence" value="ECO:0007669"/>
    <property type="project" value="InterPro"/>
</dbReference>
<dbReference type="SMART" id="SM00906">
    <property type="entry name" value="Fungal_trans"/>
    <property type="match status" value="1"/>
</dbReference>
<dbReference type="Pfam" id="PF04082">
    <property type="entry name" value="Fungal_trans"/>
    <property type="match status" value="1"/>
</dbReference>
<keyword evidence="9" id="KW-0539">Nucleus</keyword>
<evidence type="ECO:0000256" key="3">
    <source>
        <dbReference type="ARBA" id="ARBA00022448"/>
    </source>
</evidence>
<evidence type="ECO:0000256" key="6">
    <source>
        <dbReference type="ARBA" id="ARBA00022927"/>
    </source>
</evidence>
<feature type="transmembrane region" description="Helical" evidence="11">
    <location>
        <begin position="246"/>
        <end position="269"/>
    </location>
</feature>
<dbReference type="GO" id="GO:0006351">
    <property type="term" value="P:DNA-templated transcription"/>
    <property type="evidence" value="ECO:0007669"/>
    <property type="project" value="InterPro"/>
</dbReference>
<dbReference type="PANTHER" id="PTHR22601">
    <property type="entry name" value="ISP4 LIKE PROTEIN"/>
    <property type="match status" value="1"/>
</dbReference>
<dbReference type="InterPro" id="IPR007219">
    <property type="entry name" value="XnlR_reg_dom"/>
</dbReference>
<feature type="transmembrane region" description="Helical" evidence="11">
    <location>
        <begin position="456"/>
        <end position="478"/>
    </location>
</feature>
<feature type="region of interest" description="Disordered" evidence="10">
    <location>
        <begin position="1029"/>
        <end position="1056"/>
    </location>
</feature>
<dbReference type="GO" id="GO:0015031">
    <property type="term" value="P:protein transport"/>
    <property type="evidence" value="ECO:0007669"/>
    <property type="project" value="UniProtKB-KW"/>
</dbReference>
<evidence type="ECO:0000259" key="12">
    <source>
        <dbReference type="SMART" id="SM00906"/>
    </source>
</evidence>
<dbReference type="GO" id="GO:0008270">
    <property type="term" value="F:zinc ion binding"/>
    <property type="evidence" value="ECO:0007669"/>
    <property type="project" value="InterPro"/>
</dbReference>
<feature type="region of interest" description="Disordered" evidence="10">
    <location>
        <begin position="1461"/>
        <end position="1522"/>
    </location>
</feature>
<evidence type="ECO:0000313" key="14">
    <source>
        <dbReference type="Proteomes" id="UP000245956"/>
    </source>
</evidence>
<evidence type="ECO:0000256" key="2">
    <source>
        <dbReference type="ARBA" id="ARBA00008807"/>
    </source>
</evidence>
<dbReference type="GO" id="GO:0003677">
    <property type="term" value="F:DNA binding"/>
    <property type="evidence" value="ECO:0007669"/>
    <property type="project" value="InterPro"/>
</dbReference>
<evidence type="ECO:0000256" key="5">
    <source>
        <dbReference type="ARBA" id="ARBA00022856"/>
    </source>
</evidence>
<dbReference type="InterPro" id="IPR004648">
    <property type="entry name" value="Oligpept_transpt"/>
</dbReference>
<dbReference type="EMBL" id="LCWV01000022">
    <property type="protein sequence ID" value="PWI66858.1"/>
    <property type="molecule type" value="Genomic_DNA"/>
</dbReference>
<feature type="transmembrane region" description="Helical" evidence="11">
    <location>
        <begin position="377"/>
        <end position="403"/>
    </location>
</feature>
<feature type="transmembrane region" description="Helical" evidence="11">
    <location>
        <begin position="668"/>
        <end position="685"/>
    </location>
</feature>
<feature type="compositionally biased region" description="Polar residues" evidence="10">
    <location>
        <begin position="1029"/>
        <end position="1047"/>
    </location>
</feature>
<accession>A0A2U3DX74</accession>
<sequence length="1552" mass="173166">MKPADATNEKVGPTTTEGGADAMLQDIMEKLGDNARQVPPVDDVQYVLDKVQLLTVEECKGIIAKMVEDHSNDYNFSGQLRERLTALARGPADGQSTEDWELQLKTETAVNRFFSPYPEVRAVSTPTDDVNIPCETIRAHFLGLAWAAIGQFSNALFASRFPSITISSAVTQLFLYPCGLLLAKVLPDWGFMLRGQRVSLNPGPWTFKEQMQSTIITNVALNTAYCYYNIQTQTIFYKDKWLTPGYGILLLLSTQLMGLGFAGMLRRFVVYPVEALWPSILPTVALNRALLVPEKRETINGWSISRYKFFFLAFVAMFVWFWVPGYLFTALSTFAWITWIAPNNFHLNIITGSQLGFGVNPIASFDWSVITVTNQPLVYPFFATLQFCLGFLLCGFIIMGVYYTNVRWTGYLPPNSSAIFDNTGKRYNITKVIENGVLVEEKYKAYSPVFYSAASVVGYTSQFAFFPLTLVFITLDLWRPFLKTFLTMAKTAMSSVKKTLIGVKNATSAALSGRFQEAGRELCEIFSDDGSVYDGFDDPFTKMMRQYPEVPDWWFFVITLCAFVFGIVVLCNWPQLQTPVWTIFFVIGLNLVFLILLAYLYAISGSPMGLNVPSELIVGYALPGHPEAMMFVKAFGYIIGTQADNYISDQKMGLYAQIPPRAMYRGQLMSSIIAAIVCYVVVQFVDTLPGICTPTQASKFTCTSGSVIYFSSSIVWGAIGPQRTFSQMYPAMKYGFLLGFLLAVVWWTVKNFGPQFRRLCMDSLPAPMFRLCNTTVFTPISWLKPVHPSIFLSGFLVWAPLNLSYVTGAFYLSCFFMYYLKRNKTAWGEKYTYLLSAAFTGGLAFSAIIMFFAVQYYPKELHWWGNDVNGKTIDGGAGRNALLQDLPERGYFGPDSWAGKLCSFDSPPDRTPLTRRNLDAAEYRCAQLRSLLRSLNPDIDIESALKQHTGATSAAASSHEPDDGELDASPPNRYEWHEGSLSPGVGSAEHGLSTATDGMAALATRDAGYLGSSSGSQLLEEIDTVISSGTRKAHTSAQHGRSRSTPSAELLPPEPPDLQHSHVTACLVDAYFNLYNTCYPIIHEKTFRDRMNTGQQHAPTRSPWRVVYYMVLSIGHWLTNSETEHSYTQYYAAARANLSIQMLESGTIETLQAFLLIGNYLQKRDRTNTGYNYIGLACRMALELGLHRELSGTDGTIGHERRRQLFWTTYCFESGFNITTGRPPTMLGDFVDARFPCNIDDKGLPPSASAPAATYLPTTYSAIIAQAQLARIADAIYAEFLQAKLAGTKIEYRLAETRERDLNVWRHNLPNYFIATDVPLWFRAPRAVVLWKEQNLRILLWRGAQKCHSFLPTSEDAEEKCLHIAMQTIHDIDEFCTSYASALHQGLAWYATYFMFQAALVLLANNLANNGQAEASGRTELPWAHEYSVTKAQSCLQKLATTSRAASRCLKSLNDIKSRLPTLPSAGLEGGNTRDNVGVPDSDASTAPGGDIEHPQPYYEGPQSENGFAFHGGGQESVPEHVGDPDLRILMSQVSQDFMDMPLDFLLNDWAT</sequence>
<feature type="transmembrane region" description="Helical" evidence="11">
    <location>
        <begin position="697"/>
        <end position="719"/>
    </location>
</feature>
<protein>
    <recommendedName>
        <fullName evidence="12">Xylanolytic transcriptional activator regulatory domain-containing protein</fullName>
    </recommendedName>
</protein>
<dbReference type="InterPro" id="IPR004813">
    <property type="entry name" value="OPT"/>
</dbReference>
<evidence type="ECO:0000256" key="8">
    <source>
        <dbReference type="ARBA" id="ARBA00023136"/>
    </source>
</evidence>
<evidence type="ECO:0000256" key="9">
    <source>
        <dbReference type="ARBA" id="ARBA00023242"/>
    </source>
</evidence>
<feature type="domain" description="Xylanolytic transcriptional activator regulatory" evidence="12">
    <location>
        <begin position="1170"/>
        <end position="1242"/>
    </location>
</feature>
<evidence type="ECO:0000256" key="10">
    <source>
        <dbReference type="SAM" id="MobiDB-lite"/>
    </source>
</evidence>
<keyword evidence="4 11" id="KW-0812">Transmembrane</keyword>
<dbReference type="NCBIfam" id="TIGR00728">
    <property type="entry name" value="OPT_sfam"/>
    <property type="match status" value="1"/>
</dbReference>
<gene>
    <name evidence="13" type="ORF">PCL_04702</name>
</gene>
<evidence type="ECO:0000256" key="7">
    <source>
        <dbReference type="ARBA" id="ARBA00022989"/>
    </source>
</evidence>
<keyword evidence="6" id="KW-0653">Protein transport</keyword>
<keyword evidence="5" id="KW-0571">Peptide transport</keyword>
<keyword evidence="3" id="KW-0813">Transport</keyword>
<dbReference type="Pfam" id="PF03169">
    <property type="entry name" value="OPT"/>
    <property type="match status" value="1"/>
</dbReference>
<dbReference type="GO" id="GO:0016020">
    <property type="term" value="C:membrane"/>
    <property type="evidence" value="ECO:0007669"/>
    <property type="project" value="UniProtKB-SubCell"/>
</dbReference>
<comment type="subcellular location">
    <subcellularLocation>
        <location evidence="1">Membrane</location>
        <topology evidence="1">Multi-pass membrane protein</topology>
    </subcellularLocation>
</comment>
<name>A0A2U3DX74_PURLI</name>
<feature type="transmembrane region" description="Helical" evidence="11">
    <location>
        <begin position="553"/>
        <end position="575"/>
    </location>
</feature>
<evidence type="ECO:0000256" key="1">
    <source>
        <dbReference type="ARBA" id="ARBA00004141"/>
    </source>
</evidence>
<dbReference type="CDD" id="cd12148">
    <property type="entry name" value="fungal_TF_MHR"/>
    <property type="match status" value="1"/>
</dbReference>
<evidence type="ECO:0000313" key="13">
    <source>
        <dbReference type="EMBL" id="PWI66858.1"/>
    </source>
</evidence>
<evidence type="ECO:0000256" key="4">
    <source>
        <dbReference type="ARBA" id="ARBA00022692"/>
    </source>
</evidence>
<comment type="caution">
    <text evidence="13">The sequence shown here is derived from an EMBL/GenBank/DDBJ whole genome shotgun (WGS) entry which is preliminary data.</text>
</comment>
<reference evidence="13 14" key="1">
    <citation type="journal article" date="2016" name="Front. Microbiol.">
        <title>Genome and transcriptome sequences reveal the specific parasitism of the nematophagous Purpureocillium lilacinum 36-1.</title>
        <authorList>
            <person name="Xie J."/>
            <person name="Li S."/>
            <person name="Mo C."/>
            <person name="Xiao X."/>
            <person name="Peng D."/>
            <person name="Wang G."/>
            <person name="Xiao Y."/>
        </authorList>
    </citation>
    <scope>NUCLEOTIDE SEQUENCE [LARGE SCALE GENOMIC DNA]</scope>
    <source>
        <strain evidence="13 14">36-1</strain>
    </source>
</reference>
<dbReference type="NCBIfam" id="TIGR00727">
    <property type="entry name" value="ISP4_OPT"/>
    <property type="match status" value="1"/>
</dbReference>
<feature type="transmembrane region" description="Helical" evidence="11">
    <location>
        <begin position="832"/>
        <end position="857"/>
    </location>
</feature>
<feature type="transmembrane region" description="Helical" evidence="11">
    <location>
        <begin position="731"/>
        <end position="749"/>
    </location>
</feature>
<feature type="transmembrane region" description="Helical" evidence="11">
    <location>
        <begin position="795"/>
        <end position="820"/>
    </location>
</feature>
<keyword evidence="8 11" id="KW-0472">Membrane</keyword>
<dbReference type="Proteomes" id="UP000245956">
    <property type="component" value="Unassembled WGS sequence"/>
</dbReference>
<evidence type="ECO:0000256" key="11">
    <source>
        <dbReference type="SAM" id="Phobius"/>
    </source>
</evidence>
<feature type="region of interest" description="Disordered" evidence="10">
    <location>
        <begin position="1"/>
        <end position="20"/>
    </location>
</feature>
<keyword evidence="7 11" id="KW-1133">Transmembrane helix</keyword>
<feature type="region of interest" description="Disordered" evidence="10">
    <location>
        <begin position="950"/>
        <end position="992"/>
    </location>
</feature>
<proteinExistence type="inferred from homology"/>
<feature type="transmembrane region" description="Helical" evidence="11">
    <location>
        <begin position="581"/>
        <end position="602"/>
    </location>
</feature>
<organism evidence="13 14">
    <name type="scientific">Purpureocillium lilacinum</name>
    <name type="common">Paecilomyces lilacinus</name>
    <dbReference type="NCBI Taxonomy" id="33203"/>
    <lineage>
        <taxon>Eukaryota</taxon>
        <taxon>Fungi</taxon>
        <taxon>Dikarya</taxon>
        <taxon>Ascomycota</taxon>
        <taxon>Pezizomycotina</taxon>
        <taxon>Sordariomycetes</taxon>
        <taxon>Hypocreomycetidae</taxon>
        <taxon>Hypocreales</taxon>
        <taxon>Ophiocordycipitaceae</taxon>
        <taxon>Purpureocillium</taxon>
    </lineage>
</organism>